<gene>
    <name evidence="2" type="ORF">Tci_017214</name>
</gene>
<feature type="region of interest" description="Disordered" evidence="1">
    <location>
        <begin position="1"/>
        <end position="112"/>
    </location>
</feature>
<evidence type="ECO:0000313" key="2">
    <source>
        <dbReference type="EMBL" id="GEU45236.1"/>
    </source>
</evidence>
<evidence type="ECO:0000256" key="1">
    <source>
        <dbReference type="SAM" id="MobiDB-lite"/>
    </source>
</evidence>
<feature type="region of interest" description="Disordered" evidence="1">
    <location>
        <begin position="193"/>
        <end position="229"/>
    </location>
</feature>
<feature type="compositionally biased region" description="Basic and acidic residues" evidence="1">
    <location>
        <begin position="216"/>
        <end position="229"/>
    </location>
</feature>
<dbReference type="EMBL" id="BKCJ010001958">
    <property type="protein sequence ID" value="GEU45236.1"/>
    <property type="molecule type" value="Genomic_DNA"/>
</dbReference>
<comment type="caution">
    <text evidence="2">The sequence shown here is derived from an EMBL/GenBank/DDBJ whole genome shotgun (WGS) entry which is preliminary data.</text>
</comment>
<accession>A0A6L2K755</accession>
<proteinExistence type="predicted"/>
<organism evidence="2">
    <name type="scientific">Tanacetum cinerariifolium</name>
    <name type="common">Dalmatian daisy</name>
    <name type="synonym">Chrysanthemum cinerariifolium</name>
    <dbReference type="NCBI Taxonomy" id="118510"/>
    <lineage>
        <taxon>Eukaryota</taxon>
        <taxon>Viridiplantae</taxon>
        <taxon>Streptophyta</taxon>
        <taxon>Embryophyta</taxon>
        <taxon>Tracheophyta</taxon>
        <taxon>Spermatophyta</taxon>
        <taxon>Magnoliopsida</taxon>
        <taxon>eudicotyledons</taxon>
        <taxon>Gunneridae</taxon>
        <taxon>Pentapetalae</taxon>
        <taxon>asterids</taxon>
        <taxon>campanulids</taxon>
        <taxon>Asterales</taxon>
        <taxon>Asteraceae</taxon>
        <taxon>Asteroideae</taxon>
        <taxon>Anthemideae</taxon>
        <taxon>Anthemidinae</taxon>
        <taxon>Tanacetum</taxon>
    </lineage>
</organism>
<feature type="compositionally biased region" description="Low complexity" evidence="1">
    <location>
        <begin position="91"/>
        <end position="104"/>
    </location>
</feature>
<dbReference type="AlphaFoldDB" id="A0A6L2K755"/>
<name>A0A6L2K755_TANCI</name>
<protein>
    <submittedName>
        <fullName evidence="2">Uncharacterized protein</fullName>
    </submittedName>
</protein>
<reference evidence="2" key="1">
    <citation type="journal article" date="2019" name="Sci. Rep.">
        <title>Draft genome of Tanacetum cinerariifolium, the natural source of mosquito coil.</title>
        <authorList>
            <person name="Yamashiro T."/>
            <person name="Shiraishi A."/>
            <person name="Satake H."/>
            <person name="Nakayama K."/>
        </authorList>
    </citation>
    <scope>NUCLEOTIDE SEQUENCE</scope>
</reference>
<sequence length="242" mass="26415">MRFMLAPRSANARHSSIPGNLQGMRNLPGSPSFLGNLLRMTAEKGGKKKSAAKADQSKKPTIAKQPKPVSFKQSKLAPAKQPKLVKEKSTKPSPVKKAAKAPKPQVEDEEYDLQRGIQMSLESFQALSQAPVSGVAFSEPASELQTPKKTSTTDQYIFQRRITMTKEASTGPSIQPEDDTSANIVYDTLSPIDVETGAESDKTNSEGDTEILNIGEEQKEDVANKVNPEEKTIEIKEMLSRS</sequence>